<dbReference type="InterPro" id="IPR003593">
    <property type="entry name" value="AAA+_ATPase"/>
</dbReference>
<evidence type="ECO:0000259" key="1">
    <source>
        <dbReference type="SMART" id="SM00382"/>
    </source>
</evidence>
<dbReference type="EMBL" id="LR797523">
    <property type="protein sequence ID" value="CAB4222157.1"/>
    <property type="molecule type" value="Genomic_DNA"/>
</dbReference>
<dbReference type="SUPFAM" id="SSF52540">
    <property type="entry name" value="P-loop containing nucleoside triphosphate hydrolases"/>
    <property type="match status" value="1"/>
</dbReference>
<dbReference type="GO" id="GO:0005524">
    <property type="term" value="F:ATP binding"/>
    <property type="evidence" value="ECO:0007669"/>
    <property type="project" value="InterPro"/>
</dbReference>
<dbReference type="SMART" id="SM00382">
    <property type="entry name" value="AAA"/>
    <property type="match status" value="1"/>
</dbReference>
<proteinExistence type="predicted"/>
<reference evidence="2" key="1">
    <citation type="submission" date="2020-05" db="EMBL/GenBank/DDBJ databases">
        <authorList>
            <person name="Chiriac C."/>
            <person name="Salcher M."/>
            <person name="Ghai R."/>
            <person name="Kavagutti S V."/>
        </authorList>
    </citation>
    <scope>NUCLEOTIDE SEQUENCE</scope>
</reference>
<dbReference type="Gene3D" id="3.40.50.300">
    <property type="entry name" value="P-loop containing nucleotide triphosphate hydrolases"/>
    <property type="match status" value="1"/>
</dbReference>
<dbReference type="Pfam" id="PF07728">
    <property type="entry name" value="AAA_5"/>
    <property type="match status" value="1"/>
</dbReference>
<evidence type="ECO:0000313" key="2">
    <source>
        <dbReference type="EMBL" id="CAB4222157.1"/>
    </source>
</evidence>
<organism evidence="2">
    <name type="scientific">uncultured Caudovirales phage</name>
    <dbReference type="NCBI Taxonomy" id="2100421"/>
    <lineage>
        <taxon>Viruses</taxon>
        <taxon>Duplodnaviria</taxon>
        <taxon>Heunggongvirae</taxon>
        <taxon>Uroviricota</taxon>
        <taxon>Caudoviricetes</taxon>
        <taxon>Peduoviridae</taxon>
        <taxon>Maltschvirus</taxon>
        <taxon>Maltschvirus maltsch</taxon>
    </lineage>
</organism>
<sequence>MILNKKTTNFILACEQLYGKNAVVTRENIAKIITETGLPFPHWLVSKSEYRLDRGQYQVPSMEEEKQFEQLNYEPIMNMSAQVMHFRQPKMIDESTPAVPLIYNDYVPFGFHKDLVTVIKSKQFYPVFITGLSGNGKTLMAEQVCAQLKRECIRVNISIETDESDLLGGNTLIDGNVVFRDGPVLTAMKRGAILLIDEVDRGNGSKLMCLQGILEGNGHYNKKTGEMVYPKEGFNIIATANTKGKGSEDGNYLSQILDGAFLERFVITVEQEFPDAKTEKKILTPLIDEVNFIDELVKWADVIRKTYMEGAIDEIISTRRLVHIAKSYKIFGDKIKAITLCTNRFDDETKAGFLDLYAKMTQEYVQPENPDYAENTRIYLEEEGIL</sequence>
<feature type="domain" description="AAA+ ATPase" evidence="1">
    <location>
        <begin position="123"/>
        <end position="273"/>
    </location>
</feature>
<gene>
    <name evidence="2" type="ORF">UFOVP1655_45</name>
</gene>
<dbReference type="InterPro" id="IPR011704">
    <property type="entry name" value="ATPase_dyneun-rel_AAA"/>
</dbReference>
<name>A0A6J5T6F4_9CAUD</name>
<dbReference type="PANTHER" id="PTHR42759:SF1">
    <property type="entry name" value="MAGNESIUM-CHELATASE SUBUNIT CHLD"/>
    <property type="match status" value="1"/>
</dbReference>
<dbReference type="PANTHER" id="PTHR42759">
    <property type="entry name" value="MOXR FAMILY PROTEIN"/>
    <property type="match status" value="1"/>
</dbReference>
<dbReference type="InterPro" id="IPR027417">
    <property type="entry name" value="P-loop_NTPase"/>
</dbReference>
<dbReference type="CDD" id="cd00009">
    <property type="entry name" value="AAA"/>
    <property type="match status" value="1"/>
</dbReference>
<dbReference type="InterPro" id="IPR050764">
    <property type="entry name" value="CbbQ/NirQ/NorQ/GpvN"/>
</dbReference>
<protein>
    <submittedName>
        <fullName evidence="2">ATPase-like protein</fullName>
    </submittedName>
</protein>
<dbReference type="GO" id="GO:0016887">
    <property type="term" value="F:ATP hydrolysis activity"/>
    <property type="evidence" value="ECO:0007669"/>
    <property type="project" value="InterPro"/>
</dbReference>
<accession>A0A6J5T6F4</accession>